<comment type="caution">
    <text evidence="11">The sequence shown here is derived from an EMBL/GenBank/DDBJ whole genome shotgun (WGS) entry which is preliminary data.</text>
</comment>
<evidence type="ECO:0000256" key="3">
    <source>
        <dbReference type="ARBA" id="ARBA00022692"/>
    </source>
</evidence>
<evidence type="ECO:0000256" key="5">
    <source>
        <dbReference type="ARBA" id="ARBA00022824"/>
    </source>
</evidence>
<evidence type="ECO:0000259" key="10">
    <source>
        <dbReference type="Pfam" id="PF11721"/>
    </source>
</evidence>
<keyword evidence="7" id="KW-0472">Membrane</keyword>
<keyword evidence="4" id="KW-0732">Signal</keyword>
<dbReference type="EMBL" id="JAPFQO010000005">
    <property type="protein sequence ID" value="MCX2739938.1"/>
    <property type="molecule type" value="Genomic_DNA"/>
</dbReference>
<name>A0ABT3RER3_9BACT</name>
<dbReference type="InterPro" id="IPR025975">
    <property type="entry name" value="Polysacc_lyase"/>
</dbReference>
<keyword evidence="9" id="KW-0119">Carbohydrate metabolism</keyword>
<organism evidence="11 12">
    <name type="scientific">Pontibacter anaerobius</name>
    <dbReference type="NCBI Taxonomy" id="2993940"/>
    <lineage>
        <taxon>Bacteria</taxon>
        <taxon>Pseudomonadati</taxon>
        <taxon>Bacteroidota</taxon>
        <taxon>Cytophagia</taxon>
        <taxon>Cytophagales</taxon>
        <taxon>Hymenobacteraceae</taxon>
        <taxon>Pontibacter</taxon>
    </lineage>
</organism>
<keyword evidence="8" id="KW-0325">Glycoprotein</keyword>
<evidence type="ECO:0000256" key="1">
    <source>
        <dbReference type="ARBA" id="ARBA00004115"/>
    </source>
</evidence>
<dbReference type="PROSITE" id="PS51257">
    <property type="entry name" value="PROKAR_LIPOPROTEIN"/>
    <property type="match status" value="1"/>
</dbReference>
<evidence type="ECO:0000256" key="7">
    <source>
        <dbReference type="ARBA" id="ARBA00023136"/>
    </source>
</evidence>
<keyword evidence="11" id="KW-0456">Lyase</keyword>
<comment type="subcellular location">
    <subcellularLocation>
        <location evidence="1">Endoplasmic reticulum membrane</location>
        <topology evidence="1">Single-pass type I membrane protein</topology>
    </subcellularLocation>
</comment>
<dbReference type="Pfam" id="PF11721">
    <property type="entry name" value="Malectin"/>
    <property type="match status" value="1"/>
</dbReference>
<sequence length="575" mass="63197">MRIKQFLAIALLSALGTACQKDEEMLPDNIASTSSVDAITSVESQRKNLLIEELFEASKTDAYTAYSNPEFDFYGDFYRVFTKTSYGFNVSSSEVRNGKTAARFELRKSDSGVVRAEIAGRKADTNRNRWYGLSIYLPSSEWSNDTSWDIITQFNGVPDDGEPARNPPINLYVKEGRLKLQVIWASERISSDTDRDGEKVFDLGLVEKDKWLDFVYHINYSYSSDGVLEIWKNGSKIIDYRGPNSYNDSVLPYFKVGLYKRHWPVVSKRVMYADEVRVGNENATYNDVVPSGSSSLSTGTVSANPSSTGITLVNADTNKDLMEVKDGAVLNLATLGSKNLNLRANTGSEVGSVVFSLTGTQTKTVTENIAPYAFAGDDMNGDYYAWTPSVGKYTLTVTPYSSSGGKGTAGQPTTVSFTVTNQTQSLSKLTNAGGQSYNDTQSRTWATDNHFSGGITSSKSIEVANTSDDALYRSYRFARYGAAFSYSVPVDEAGTYTVKLHFVEPYFKASSKRVFNVDAEGQRVLSNFDVYSQVGFGKALVKTISNVSVKDGELDLNFSSVTDNAIISGIEIVKQ</sequence>
<dbReference type="Gene3D" id="2.60.120.200">
    <property type="match status" value="1"/>
</dbReference>
<dbReference type="PANTHER" id="PTHR13460">
    <property type="match status" value="1"/>
</dbReference>
<dbReference type="InterPro" id="IPR021720">
    <property type="entry name" value="Malectin_dom"/>
</dbReference>
<keyword evidence="6" id="KW-1133">Transmembrane helix</keyword>
<dbReference type="SUPFAM" id="SSF49785">
    <property type="entry name" value="Galactose-binding domain-like"/>
    <property type="match status" value="1"/>
</dbReference>
<dbReference type="InterPro" id="IPR008979">
    <property type="entry name" value="Galactose-bd-like_sf"/>
</dbReference>
<dbReference type="PANTHER" id="PTHR13460:SF0">
    <property type="entry name" value="MALECTIN"/>
    <property type="match status" value="1"/>
</dbReference>
<evidence type="ECO:0000313" key="11">
    <source>
        <dbReference type="EMBL" id="MCX2739938.1"/>
    </source>
</evidence>
<dbReference type="GO" id="GO:0016829">
    <property type="term" value="F:lyase activity"/>
    <property type="evidence" value="ECO:0007669"/>
    <property type="project" value="UniProtKB-KW"/>
</dbReference>
<dbReference type="InterPro" id="IPR039155">
    <property type="entry name" value="MLEC"/>
</dbReference>
<evidence type="ECO:0000256" key="9">
    <source>
        <dbReference type="ARBA" id="ARBA00023277"/>
    </source>
</evidence>
<evidence type="ECO:0000256" key="4">
    <source>
        <dbReference type="ARBA" id="ARBA00022729"/>
    </source>
</evidence>
<dbReference type="RefSeq" id="WP_266052006.1">
    <property type="nucleotide sequence ID" value="NZ_JAPFQO010000005.1"/>
</dbReference>
<evidence type="ECO:0000256" key="6">
    <source>
        <dbReference type="ARBA" id="ARBA00022989"/>
    </source>
</evidence>
<dbReference type="Gene3D" id="2.60.120.430">
    <property type="entry name" value="Galactose-binding lectin"/>
    <property type="match status" value="1"/>
</dbReference>
<comment type="similarity">
    <text evidence="2">Belongs to the malectin family.</text>
</comment>
<dbReference type="Proteomes" id="UP001207228">
    <property type="component" value="Unassembled WGS sequence"/>
</dbReference>
<accession>A0ABT3RER3</accession>
<keyword evidence="12" id="KW-1185">Reference proteome</keyword>
<proteinExistence type="inferred from homology"/>
<evidence type="ECO:0000313" key="12">
    <source>
        <dbReference type="Proteomes" id="UP001207228"/>
    </source>
</evidence>
<keyword evidence="3" id="KW-0812">Transmembrane</keyword>
<evidence type="ECO:0000256" key="2">
    <source>
        <dbReference type="ARBA" id="ARBA00009141"/>
    </source>
</evidence>
<evidence type="ECO:0000256" key="8">
    <source>
        <dbReference type="ARBA" id="ARBA00023180"/>
    </source>
</evidence>
<keyword evidence="5" id="KW-0256">Endoplasmic reticulum</keyword>
<dbReference type="Pfam" id="PF14099">
    <property type="entry name" value="Polysacc_lyase"/>
    <property type="match status" value="1"/>
</dbReference>
<protein>
    <submittedName>
        <fullName evidence="11">Heparin lyase I family protein</fullName>
    </submittedName>
</protein>
<gene>
    <name evidence="11" type="ORF">OO017_08285</name>
</gene>
<feature type="domain" description="Malectin" evidence="10">
    <location>
        <begin position="431"/>
        <end position="568"/>
    </location>
</feature>
<reference evidence="11 12" key="1">
    <citation type="submission" date="2022-11" db="EMBL/GenBank/DDBJ databases">
        <title>The characterization of three novel Bacteroidetes species and genomic analysis of their roles in tidal elemental geochemical cycles.</title>
        <authorList>
            <person name="Ma K.-J."/>
        </authorList>
    </citation>
    <scope>NUCLEOTIDE SEQUENCE [LARGE SCALE GENOMIC DNA]</scope>
    <source>
        <strain evidence="11 12">M82</strain>
    </source>
</reference>